<protein>
    <recommendedName>
        <fullName evidence="4">K Homology domain-containing protein</fullName>
    </recommendedName>
</protein>
<dbReference type="Pfam" id="PF22675">
    <property type="entry name" value="KH-I_KHDC4-BBP"/>
    <property type="match status" value="1"/>
</dbReference>
<dbReference type="PROSITE" id="PS50084">
    <property type="entry name" value="KH_TYPE_1"/>
    <property type="match status" value="1"/>
</dbReference>
<reference evidence="7" key="1">
    <citation type="submission" date="2012-12" db="EMBL/GenBank/DDBJ databases">
        <authorList>
            <person name="Hellsten U."/>
            <person name="Grimwood J."/>
            <person name="Chapman J.A."/>
            <person name="Shapiro H."/>
            <person name="Aerts A."/>
            <person name="Otillar R.P."/>
            <person name="Terry A.Y."/>
            <person name="Boore J.L."/>
            <person name="Simakov O."/>
            <person name="Marletaz F."/>
            <person name="Cho S.-J."/>
            <person name="Edsinger-Gonzales E."/>
            <person name="Havlak P."/>
            <person name="Kuo D.-H."/>
            <person name="Larsson T."/>
            <person name="Lv J."/>
            <person name="Arendt D."/>
            <person name="Savage R."/>
            <person name="Osoegawa K."/>
            <person name="de Jong P."/>
            <person name="Lindberg D.R."/>
            <person name="Seaver E.C."/>
            <person name="Weisblat D.A."/>
            <person name="Putnam N.H."/>
            <person name="Grigoriev I.V."/>
            <person name="Rokhsar D.S."/>
        </authorList>
    </citation>
    <scope>NUCLEOTIDE SEQUENCE</scope>
    <source>
        <strain evidence="7">I ESC-2004</strain>
    </source>
</reference>
<evidence type="ECO:0000256" key="2">
    <source>
        <dbReference type="PROSITE-ProRule" id="PRU00117"/>
    </source>
</evidence>
<evidence type="ECO:0000256" key="3">
    <source>
        <dbReference type="SAM" id="MobiDB-lite"/>
    </source>
</evidence>
<dbReference type="InterPro" id="IPR055256">
    <property type="entry name" value="KH_1_KHDC4/BBP-like"/>
</dbReference>
<organism evidence="5">
    <name type="scientific">Capitella teleta</name>
    <name type="common">Polychaete worm</name>
    <dbReference type="NCBI Taxonomy" id="283909"/>
    <lineage>
        <taxon>Eukaryota</taxon>
        <taxon>Metazoa</taxon>
        <taxon>Spiralia</taxon>
        <taxon>Lophotrochozoa</taxon>
        <taxon>Annelida</taxon>
        <taxon>Polychaeta</taxon>
        <taxon>Sedentaria</taxon>
        <taxon>Scolecida</taxon>
        <taxon>Capitellidae</taxon>
        <taxon>Capitella</taxon>
    </lineage>
</organism>
<evidence type="ECO:0000256" key="1">
    <source>
        <dbReference type="ARBA" id="ARBA00022884"/>
    </source>
</evidence>
<evidence type="ECO:0000313" key="6">
    <source>
        <dbReference type="EnsemblMetazoa" id="CapteP228106"/>
    </source>
</evidence>
<accession>R7TB19</accession>
<dbReference type="CDD" id="cd22384">
    <property type="entry name" value="KH-I_KHDRBS"/>
    <property type="match status" value="1"/>
</dbReference>
<dbReference type="InterPro" id="IPR036612">
    <property type="entry name" value="KH_dom_type_1_sf"/>
</dbReference>
<dbReference type="GO" id="GO:0000381">
    <property type="term" value="P:regulation of alternative mRNA splicing, via spliceosome"/>
    <property type="evidence" value="ECO:0007669"/>
    <property type="project" value="TreeGrafter"/>
</dbReference>
<feature type="domain" description="K Homology" evidence="4">
    <location>
        <begin position="72"/>
        <end position="188"/>
    </location>
</feature>
<dbReference type="PANTHER" id="PTHR11208:SF42">
    <property type="entry name" value="QUAKING RELATED 54B, ISOFORM E"/>
    <property type="match status" value="1"/>
</dbReference>
<feature type="compositionally biased region" description="Gly residues" evidence="3">
    <location>
        <begin position="247"/>
        <end position="268"/>
    </location>
</feature>
<dbReference type="SMART" id="SM00322">
    <property type="entry name" value="KH"/>
    <property type="match status" value="1"/>
</dbReference>
<evidence type="ECO:0000259" key="4">
    <source>
        <dbReference type="SMART" id="SM00322"/>
    </source>
</evidence>
<dbReference type="EnsemblMetazoa" id="CapteT228106">
    <property type="protein sequence ID" value="CapteP228106"/>
    <property type="gene ID" value="CapteG228106"/>
</dbReference>
<name>R7TB19_CAPTE</name>
<dbReference type="GO" id="GO:0005634">
    <property type="term" value="C:nucleus"/>
    <property type="evidence" value="ECO:0007669"/>
    <property type="project" value="TreeGrafter"/>
</dbReference>
<dbReference type="PANTHER" id="PTHR11208">
    <property type="entry name" value="RNA-BINDING PROTEIN RELATED"/>
    <property type="match status" value="1"/>
</dbReference>
<proteinExistence type="predicted"/>
<evidence type="ECO:0000313" key="5">
    <source>
        <dbReference type="EMBL" id="ELT90894.1"/>
    </source>
</evidence>
<dbReference type="AlphaFoldDB" id="R7TB19"/>
<feature type="region of interest" description="Disordered" evidence="3">
    <location>
        <begin position="210"/>
        <end position="482"/>
    </location>
</feature>
<dbReference type="EMBL" id="AMQN01014087">
    <property type="status" value="NOT_ANNOTATED_CDS"/>
    <property type="molecule type" value="Genomic_DNA"/>
</dbReference>
<dbReference type="STRING" id="283909.R7TB19"/>
<keyword evidence="1 2" id="KW-0694">RNA-binding</keyword>
<dbReference type="GO" id="GO:0003729">
    <property type="term" value="F:mRNA binding"/>
    <property type="evidence" value="ECO:0007669"/>
    <property type="project" value="TreeGrafter"/>
</dbReference>
<evidence type="ECO:0000313" key="7">
    <source>
        <dbReference type="Proteomes" id="UP000014760"/>
    </source>
</evidence>
<reference evidence="5 7" key="2">
    <citation type="journal article" date="2013" name="Nature">
        <title>Insights into bilaterian evolution from three spiralian genomes.</title>
        <authorList>
            <person name="Simakov O."/>
            <person name="Marletaz F."/>
            <person name="Cho S.J."/>
            <person name="Edsinger-Gonzales E."/>
            <person name="Havlak P."/>
            <person name="Hellsten U."/>
            <person name="Kuo D.H."/>
            <person name="Larsson T."/>
            <person name="Lv J."/>
            <person name="Arendt D."/>
            <person name="Savage R."/>
            <person name="Osoegawa K."/>
            <person name="de Jong P."/>
            <person name="Grimwood J."/>
            <person name="Chapman J.A."/>
            <person name="Shapiro H."/>
            <person name="Aerts A."/>
            <person name="Otillar R.P."/>
            <person name="Terry A.Y."/>
            <person name="Boore J.L."/>
            <person name="Grigoriev I.V."/>
            <person name="Lindberg D.R."/>
            <person name="Seaver E.C."/>
            <person name="Weisblat D.A."/>
            <person name="Putnam N.H."/>
            <person name="Rokhsar D.S."/>
        </authorList>
    </citation>
    <scope>NUCLEOTIDE SEQUENCE</scope>
    <source>
        <strain evidence="5 7">I ESC-2004</strain>
    </source>
</reference>
<feature type="compositionally biased region" description="Gly residues" evidence="3">
    <location>
        <begin position="224"/>
        <end position="237"/>
    </location>
</feature>
<dbReference type="InterPro" id="IPR004087">
    <property type="entry name" value="KH_dom"/>
</dbReference>
<dbReference type="OMA" id="SGYAQDD"/>
<dbReference type="InterPro" id="IPR045071">
    <property type="entry name" value="BBP-like"/>
</dbReference>
<dbReference type="HOGENOM" id="CLU_566517_0_0_1"/>
<dbReference type="Proteomes" id="UP000014760">
    <property type="component" value="Unassembled WGS sequence"/>
</dbReference>
<dbReference type="EMBL" id="KB310730">
    <property type="protein sequence ID" value="ELT90894.1"/>
    <property type="molecule type" value="Genomic_DNA"/>
</dbReference>
<feature type="compositionally biased region" description="Polar residues" evidence="3">
    <location>
        <begin position="413"/>
        <end position="423"/>
    </location>
</feature>
<reference evidence="6" key="3">
    <citation type="submission" date="2015-06" db="UniProtKB">
        <authorList>
            <consortium name="EnsemblMetazoa"/>
        </authorList>
    </citation>
    <scope>IDENTIFICATION</scope>
</reference>
<dbReference type="OrthoDB" id="6777263at2759"/>
<dbReference type="Gene3D" id="3.30.1370.10">
    <property type="entry name" value="K Homology domain, type 1"/>
    <property type="match status" value="1"/>
</dbReference>
<sequence length="482" mass="50530">MEGHADPSQIQPEQPEMGEKEEILDQLRNELNNLGVGLPLTTKLLKDEIEKVQSGRNNTSMSLLEIHKDKPTKITQKVLIPVKEFPQANFVGKLLGPKGNTLRRLQEDTGTKMAVLGRGSMKDKKKSNLTRPFLSHALIGGSRPMEDEMRSEGGKFSHLNDELHVNIECFGLPLDCHRRILLAMEEIRKFLVPDYDDDIRNAQMQELRYLNGGELPPRGRGRGRGAMGGPSRGGPPGGSSALLATPGRGGPRGGMGAPRGAPRGGMGSARGHPRGGAAPRGGGMTSPRGGGMGAPRGGGMGAPRGGGMGAPRGGGMGSPRGSGMGSRGAGMGSRGSSDGSGMGGPRGGRGASAGMGRGASSFGNSYTAPVPTYEEDYSYGGAAATNSSYGGDAPYDPYAKQDFTEDSFVDPSSYAQPEATESQYYEDYGQATAAPVDQSYSGGYEDNNWGNGQSASYGKMPAGRPPANRAQPYSMPQRGGRY</sequence>
<dbReference type="SUPFAM" id="SSF54791">
    <property type="entry name" value="Eukaryotic type KH-domain (KH-domain type I)"/>
    <property type="match status" value="1"/>
</dbReference>
<keyword evidence="7" id="KW-1185">Reference proteome</keyword>
<gene>
    <name evidence="5" type="ORF">CAPTEDRAFT_228106</name>
</gene>
<feature type="compositionally biased region" description="Gly residues" evidence="3">
    <location>
        <begin position="278"/>
        <end position="357"/>
    </location>
</feature>